<dbReference type="PANTHER" id="PTHR31589:SF2">
    <property type="entry name" value="ASLB (DUF239)-RELATED"/>
    <property type="match status" value="1"/>
</dbReference>
<dbReference type="InterPro" id="IPR004314">
    <property type="entry name" value="Neprosin"/>
</dbReference>
<dbReference type="Gene3D" id="3.90.1320.10">
    <property type="entry name" value="Outer-capsid protein sigma 3, large lobe"/>
    <property type="match status" value="1"/>
</dbReference>
<dbReference type="Proteomes" id="UP000489600">
    <property type="component" value="Unassembled WGS sequence"/>
</dbReference>
<evidence type="ECO:0000313" key="4">
    <source>
        <dbReference type="Proteomes" id="UP000489600"/>
    </source>
</evidence>
<comment type="caution">
    <text evidence="3">The sequence shown here is derived from an EMBL/GenBank/DDBJ whole genome shotgun (WGS) entry which is preliminary data.</text>
</comment>
<dbReference type="PANTHER" id="PTHR31589">
    <property type="entry name" value="PROTEIN, PUTATIVE (DUF239)-RELATED-RELATED"/>
    <property type="match status" value="1"/>
</dbReference>
<feature type="domain" description="Neprosin PEP catalytic" evidence="2">
    <location>
        <begin position="99"/>
        <end position="340"/>
    </location>
</feature>
<dbReference type="Pfam" id="PF14365">
    <property type="entry name" value="Neprosin_AP"/>
    <property type="match status" value="1"/>
</dbReference>
<organism evidence="3 4">
    <name type="scientific">Arabis nemorensis</name>
    <dbReference type="NCBI Taxonomy" id="586526"/>
    <lineage>
        <taxon>Eukaryota</taxon>
        <taxon>Viridiplantae</taxon>
        <taxon>Streptophyta</taxon>
        <taxon>Embryophyta</taxon>
        <taxon>Tracheophyta</taxon>
        <taxon>Spermatophyta</taxon>
        <taxon>Magnoliopsida</taxon>
        <taxon>eudicotyledons</taxon>
        <taxon>Gunneridae</taxon>
        <taxon>Pentapetalae</taxon>
        <taxon>rosids</taxon>
        <taxon>malvids</taxon>
        <taxon>Brassicales</taxon>
        <taxon>Brassicaceae</taxon>
        <taxon>Arabideae</taxon>
        <taxon>Arabis</taxon>
    </lineage>
</organism>
<dbReference type="EMBL" id="CABITT030000008">
    <property type="protein sequence ID" value="VVB17150.1"/>
    <property type="molecule type" value="Genomic_DNA"/>
</dbReference>
<gene>
    <name evidence="3" type="ORF">ANE_LOCUS27594</name>
</gene>
<feature type="signal peptide" evidence="1">
    <location>
        <begin position="1"/>
        <end position="19"/>
    </location>
</feature>
<dbReference type="PROSITE" id="PS52045">
    <property type="entry name" value="NEPROSIN_PEP_CD"/>
    <property type="match status" value="1"/>
</dbReference>
<evidence type="ECO:0000256" key="1">
    <source>
        <dbReference type="SAM" id="SignalP"/>
    </source>
</evidence>
<reference evidence="3" key="1">
    <citation type="submission" date="2019-07" db="EMBL/GenBank/DDBJ databases">
        <authorList>
            <person name="Dittberner H."/>
        </authorList>
    </citation>
    <scope>NUCLEOTIDE SEQUENCE [LARGE SCALE GENOMIC DNA]</scope>
</reference>
<protein>
    <recommendedName>
        <fullName evidence="2">Neprosin PEP catalytic domain-containing protein</fullName>
    </recommendedName>
</protein>
<feature type="chain" id="PRO_5022117124" description="Neprosin PEP catalytic domain-containing protein" evidence="1">
    <location>
        <begin position="20"/>
        <end position="340"/>
    </location>
</feature>
<dbReference type="InterPro" id="IPR053168">
    <property type="entry name" value="Glutamic_endopeptidase"/>
</dbReference>
<dbReference type="OrthoDB" id="1858978at2759"/>
<sequence length="340" mass="38451">MRLFFMFAILCGFYSEACGKFSLDIDMKLKTLNKPALKTIKSEDGDIIDCVDIYKQHAFDHPALRNHKIQMKPSVEFGSKKTIIPNNGSSKPITSQIWSKSGNCPIRTIPEAVVLAVGFNFIGAQSDINVWNPPRVEAGDYSSAQIWLLAGLSDKFETIEAGWVVNPRVFGDSRTRLFTYWTKDSYNSTGCINLLCAGFVQTTTEFALGTAIEPDPNSGNWWLTCQDIVLGYWPGALFDDLKHSATAVQWGGEVYSPNVRKKPHTKTPMGSGEWASYIWSKACFHTNIRIKDYSLQIKYPEYLSEYSDEYDCYSTKLHRETYMSEPYFYFGGPGQNRLCP</sequence>
<name>A0A565CTS4_9BRAS</name>
<accession>A0A565CTS4</accession>
<keyword evidence="1" id="KW-0732">Signal</keyword>
<evidence type="ECO:0000259" key="2">
    <source>
        <dbReference type="PROSITE" id="PS52045"/>
    </source>
</evidence>
<dbReference type="Pfam" id="PF03080">
    <property type="entry name" value="Neprosin"/>
    <property type="match status" value="1"/>
</dbReference>
<proteinExistence type="predicted"/>
<dbReference type="InterPro" id="IPR025521">
    <property type="entry name" value="Neprosin_propep"/>
</dbReference>
<keyword evidence="4" id="KW-1185">Reference proteome</keyword>
<dbReference type="AlphaFoldDB" id="A0A565CTS4"/>
<evidence type="ECO:0000313" key="3">
    <source>
        <dbReference type="EMBL" id="VVB17150.1"/>
    </source>
</evidence>